<dbReference type="RefSeq" id="WP_352557583.1">
    <property type="nucleotide sequence ID" value="NZ_JAMYQB010000006.1"/>
</dbReference>
<keyword evidence="3" id="KW-1185">Reference proteome</keyword>
<gene>
    <name evidence="2" type="ORF">NKI36_09865</name>
</gene>
<name>A0ABV1YXF9_9HYPH</name>
<organism evidence="2 3">
    <name type="scientific">Mesorhizobium caraganae</name>
    <dbReference type="NCBI Taxonomy" id="483206"/>
    <lineage>
        <taxon>Bacteria</taxon>
        <taxon>Pseudomonadati</taxon>
        <taxon>Pseudomonadota</taxon>
        <taxon>Alphaproteobacteria</taxon>
        <taxon>Hyphomicrobiales</taxon>
        <taxon>Phyllobacteriaceae</taxon>
        <taxon>Mesorhizobium</taxon>
    </lineage>
</organism>
<comment type="caution">
    <text evidence="2">The sequence shown here is derived from an EMBL/GenBank/DDBJ whole genome shotgun (WGS) entry which is preliminary data.</text>
</comment>
<accession>A0ABV1YXF9</accession>
<protein>
    <submittedName>
        <fullName evidence="2">Uncharacterized protein</fullName>
    </submittedName>
</protein>
<sequence length="91" mass="9347">MVSAEAAIGESAVAEIRTVANKLLAKDGTLNPSFVLHGNHATPANPKGSASAASIYRSPADGLPKHRLTKSATIIQSQANMTAPLLQGKIT</sequence>
<evidence type="ECO:0000256" key="1">
    <source>
        <dbReference type="SAM" id="MobiDB-lite"/>
    </source>
</evidence>
<dbReference type="Proteomes" id="UP001433071">
    <property type="component" value="Unassembled WGS sequence"/>
</dbReference>
<dbReference type="EMBL" id="JAMYQB010000006">
    <property type="protein sequence ID" value="MER9404354.1"/>
    <property type="molecule type" value="Genomic_DNA"/>
</dbReference>
<evidence type="ECO:0000313" key="2">
    <source>
        <dbReference type="EMBL" id="MER9404354.1"/>
    </source>
</evidence>
<reference evidence="2 3" key="1">
    <citation type="journal article" date="2024" name="Proc. Natl. Acad. Sci. U.S.A.">
        <title>The evolutionary genomics of adaptation to stress in wild rhizobium bacteria.</title>
        <authorList>
            <person name="Kehlet-Delgado H."/>
            <person name="Montoya A.P."/>
            <person name="Jensen K.T."/>
            <person name="Wendlandt C.E."/>
            <person name="Dexheimer C."/>
            <person name="Roberts M."/>
            <person name="Torres Martinez L."/>
            <person name="Friesen M.L."/>
            <person name="Griffitts J.S."/>
            <person name="Porter S.S."/>
        </authorList>
    </citation>
    <scope>NUCLEOTIDE SEQUENCE [LARGE SCALE GENOMIC DNA]</scope>
    <source>
        <strain evidence="2 3">M0641</strain>
    </source>
</reference>
<evidence type="ECO:0000313" key="3">
    <source>
        <dbReference type="Proteomes" id="UP001433071"/>
    </source>
</evidence>
<feature type="region of interest" description="Disordered" evidence="1">
    <location>
        <begin position="37"/>
        <end position="63"/>
    </location>
</feature>
<proteinExistence type="predicted"/>